<dbReference type="EMBL" id="QLLG01000036">
    <property type="protein sequence ID" value="RMX69113.1"/>
    <property type="molecule type" value="Genomic_DNA"/>
</dbReference>
<dbReference type="VEuPathDB" id="FungiDB:DD237_002950"/>
<organism evidence="3 4">
    <name type="scientific">Peronospora effusa</name>
    <dbReference type="NCBI Taxonomy" id="542832"/>
    <lineage>
        <taxon>Eukaryota</taxon>
        <taxon>Sar</taxon>
        <taxon>Stramenopiles</taxon>
        <taxon>Oomycota</taxon>
        <taxon>Peronosporomycetes</taxon>
        <taxon>Peronosporales</taxon>
        <taxon>Peronosporaceae</taxon>
        <taxon>Peronospora</taxon>
    </lineage>
</organism>
<protein>
    <recommendedName>
        <fullName evidence="2">HTH CENPB-type domain-containing protein</fullName>
    </recommendedName>
</protein>
<dbReference type="Proteomes" id="UP000282087">
    <property type="component" value="Unassembled WGS sequence"/>
</dbReference>
<proteinExistence type="predicted"/>
<dbReference type="Gene3D" id="1.10.10.60">
    <property type="entry name" value="Homeodomain-like"/>
    <property type="match status" value="1"/>
</dbReference>
<dbReference type="PROSITE" id="PS51253">
    <property type="entry name" value="HTH_CENPB"/>
    <property type="match status" value="1"/>
</dbReference>
<evidence type="ECO:0000313" key="3">
    <source>
        <dbReference type="EMBL" id="RMX69113.1"/>
    </source>
</evidence>
<feature type="domain" description="HTH CENPB-type" evidence="2">
    <location>
        <begin position="95"/>
        <end position="168"/>
    </location>
</feature>
<dbReference type="InterPro" id="IPR006600">
    <property type="entry name" value="HTH_CenpB_DNA-bd_dom"/>
</dbReference>
<sequence>MPGRPRVVRIRASDAITEATRPLIRREAVSYARKLEIVVHYETHNNLDETMSLFFPDISTSQRRVKKQLIMRWRRERNKIAAICEAGGGRKTNDRKVGMGATLSVEAERRIVDWMQEEHAAGYVVSAKRLTERAMEAVKEDHLYPECFKASWTWRQSFLRRHGFTQKAQWGQNISIMVKKWLSTSRINRRHDM</sequence>
<keyword evidence="1" id="KW-0238">DNA-binding</keyword>
<dbReference type="InterPro" id="IPR009057">
    <property type="entry name" value="Homeodomain-like_sf"/>
</dbReference>
<dbReference type="STRING" id="542832.A0A3M6VSK7"/>
<dbReference type="GO" id="GO:0003677">
    <property type="term" value="F:DNA binding"/>
    <property type="evidence" value="ECO:0007669"/>
    <property type="project" value="UniProtKB-KW"/>
</dbReference>
<evidence type="ECO:0000259" key="2">
    <source>
        <dbReference type="PROSITE" id="PS51253"/>
    </source>
</evidence>
<accession>A0A3M6VSK7</accession>
<reference evidence="3 4" key="1">
    <citation type="submission" date="2018-06" db="EMBL/GenBank/DDBJ databases">
        <title>Comparative genomics of downy mildews reveals potential adaptations to biotrophy.</title>
        <authorList>
            <person name="Fletcher K."/>
            <person name="Klosterman S.J."/>
            <person name="Derevnina L."/>
            <person name="Martin F."/>
            <person name="Koike S."/>
            <person name="Reyes Chin-Wo S."/>
            <person name="Mou B."/>
            <person name="Michelmore R."/>
        </authorList>
    </citation>
    <scope>NUCLEOTIDE SEQUENCE [LARGE SCALE GENOMIC DNA]</scope>
    <source>
        <strain evidence="3 4">R14</strain>
    </source>
</reference>
<evidence type="ECO:0000313" key="4">
    <source>
        <dbReference type="Proteomes" id="UP000282087"/>
    </source>
</evidence>
<name>A0A3M6VSK7_9STRA</name>
<dbReference type="Pfam" id="PF03221">
    <property type="entry name" value="HTH_Tnp_Tc5"/>
    <property type="match status" value="1"/>
</dbReference>
<comment type="caution">
    <text evidence="3">The sequence shown here is derived from an EMBL/GenBank/DDBJ whole genome shotgun (WGS) entry which is preliminary data.</text>
</comment>
<dbReference type="SUPFAM" id="SSF46689">
    <property type="entry name" value="Homeodomain-like"/>
    <property type="match status" value="1"/>
</dbReference>
<dbReference type="AlphaFoldDB" id="A0A3M6VSK7"/>
<gene>
    <name evidence="3" type="ORF">DD238_002425</name>
</gene>
<evidence type="ECO:0000256" key="1">
    <source>
        <dbReference type="ARBA" id="ARBA00023125"/>
    </source>
</evidence>
<keyword evidence="4" id="KW-1185">Reference proteome</keyword>